<keyword evidence="8" id="KW-1185">Reference proteome</keyword>
<dbReference type="Pfam" id="PF21077">
    <property type="entry name" value="GDH_ACT3"/>
    <property type="match status" value="1"/>
</dbReference>
<dbReference type="PANTHER" id="PTHR43403">
    <property type="entry name" value="NAD-SPECIFIC GLUTAMATE DEHYDROGENASE"/>
    <property type="match status" value="1"/>
</dbReference>
<evidence type="ECO:0000256" key="1">
    <source>
        <dbReference type="ARBA" id="ARBA00023002"/>
    </source>
</evidence>
<feature type="domain" description="NAD-glutamate dehydrogenase ACT2" evidence="5">
    <location>
        <begin position="402"/>
        <end position="489"/>
    </location>
</feature>
<feature type="domain" description="NAD-glutamate dehydrogenase ACT3" evidence="6">
    <location>
        <begin position="563"/>
        <end position="618"/>
    </location>
</feature>
<dbReference type="InterPro" id="IPR049064">
    <property type="entry name" value="NAD_Glu_DH_ACT3"/>
</dbReference>
<name>A0ABR4WAA8_9GAMM</name>
<dbReference type="InterPro" id="IPR024727">
    <property type="entry name" value="NAD_Glu_DH_N_ACT1"/>
</dbReference>
<comment type="caution">
    <text evidence="7">The sequence shown here is derived from an EMBL/GenBank/DDBJ whole genome shotgun (WGS) entry which is preliminary data.</text>
</comment>
<reference evidence="7 8" key="1">
    <citation type="submission" date="2012-09" db="EMBL/GenBank/DDBJ databases">
        <title>Genome Sequence of alkane-degrading Bacterium Alcanivorax jadensis T9.</title>
        <authorList>
            <person name="Lai Q."/>
            <person name="Shao Z."/>
        </authorList>
    </citation>
    <scope>NUCLEOTIDE SEQUENCE [LARGE SCALE GENOMIC DNA]</scope>
    <source>
        <strain evidence="7 8">T9</strain>
    </source>
</reference>
<protein>
    <submittedName>
        <fullName evidence="7">NAD-glutamate dehydrogenase</fullName>
    </submittedName>
</protein>
<dbReference type="Pfam" id="PF21075">
    <property type="entry name" value="GDH_ACT1"/>
    <property type="match status" value="1"/>
</dbReference>
<feature type="domain" description="NAD-glutamate dehydrogenase catalytic" evidence="2">
    <location>
        <begin position="725"/>
        <end position="1218"/>
    </location>
</feature>
<organism evidence="7 8">
    <name type="scientific">Alcanivorax jadensis T9</name>
    <dbReference type="NCBI Taxonomy" id="1177181"/>
    <lineage>
        <taxon>Bacteria</taxon>
        <taxon>Pseudomonadati</taxon>
        <taxon>Pseudomonadota</taxon>
        <taxon>Gammaproteobacteria</taxon>
        <taxon>Oceanospirillales</taxon>
        <taxon>Alcanivoracaceae</taxon>
        <taxon>Alcanivorax</taxon>
    </lineage>
</organism>
<feature type="domain" description="NAD-glutamate dehydrogenase N-terminal ACT1" evidence="4">
    <location>
        <begin position="35"/>
        <end position="171"/>
    </location>
</feature>
<evidence type="ECO:0000259" key="4">
    <source>
        <dbReference type="Pfam" id="PF21075"/>
    </source>
</evidence>
<sequence length="1603" mass="179314">MQDDVAQRQALLQAQLEALVTAHVGVEHQPLFRSFMAAYFEMSSQAALTARTPEQLFHIAQQHWMMAFQRHPEETLIHLKPPTRPGGLAALRTVTDDVPFLVDSIAMAVRDAGTAIDWTIHPVIQVLRDTHGHMTRVAGVGDGENPAESLVYVEFEPLASDEAYEHLQESLEQVLGELRLVVEDFPAMLDNLETTQKNLSGDFPSRDQEELAEAQAFIDWLSLDHFTFLGYARSRAEPVDDGIKLSLDHDAGLGLARPGSRYANAEEFIAPHDEMAKYIAHGRLVVVTKANARSPIHHPHYMDVVSVKRLAEDGTVEGTDRYIGLFSLDAYINRPRDIPLIRRKVNYVLDRSRLPERSHSGKHLRDIIYQLPRDELFQCSEEELYSICMGIRALRDRHHLSLFMRRDRYGRFYSCMVYLSRERYSRELRDHVTAELKQLCNGSSVERTVDFLREGLARIHCIIRIPQGTHLAMSQAQVEERLLAVTRTWADQLRDILRKEGEHGEEGAGLAQRFGDAFPVGYQEKTDPMEAAADIHYLAQLNDRQPVLPSLSINSGDGAACPTSLRLYSQKKPIGLSDVLPALENFGLRVVRQEPTQVIPRDGEAQWVQVFDVQVHGDCALGPVQQKRFFEEAFLECWHGNTENDGLNRLVLLAGLNSRQIVCLRTLTKYLVQTGLPYSQNYMEQLLADHASIARSLVQLFETRFDPGISDERRKNEGLKLAQNLDHQLDQVASLDADRVLRAFLSVVRAGLRTNFYQPDAAGHDKSYVSLKLDPSQVSELPPPLPMYEAFVYSPQMEGIHLRGGPVARGGLRWSDRREDFRTEVLGLVKAQMVKNAIIVPVGAKGGFVLKRGNPADREAWQQLGIICYKEFIRGLLDITDNRVGDQVVPPASVVRHDGDDPYLVVAADKGTATFSDIANGLADEYGFWLGDAFASGGSAGYDHKKMGITARGAWESVKRHFREAGKDIQTAPFTVVGIGDMGGDVFGNGMLLSEQIKLVAAFNHMHIFIDPDPDPMTTFAERQRLFNTRGTTWEDFDASLISDGGGVWSRSAKSITLSEQACNALCIEQRTLTPAELITAILKAPVELLWNGGIGTYVKGSNESPAQVGDRANDAIRINGRDLRCQVVGEGGNLGLTQLGRIEYALNGGCINTDAIDNSGGVHSSDREVNIKIPLNQRLRDGRLDRETRDPLLERMTDDVATAVLRDNYVQCLALSLLEFNAASRLDEHANHLRTLERQGSLTRSVEYLPDDEGLSERRTRGKGLTRPELSVLLSYTKNALFDAMLATDVPDDPFFDQDVLNYFPEELVESFREDLLAHGLRRELIATVLSNAVVNRMGFSFVHRYADEHGLSLHRIVKAYAMAHAVFDGDLYWAPVDGLDGKVDSQVQLRLYGRVIGLMKHVTTWLIHYKWGRRPVAEAVNRYRKSIGELEAMLPDILPGSYRQEWDQAVAGMGDDGVPEKEARLLANTMVLGSAPDVIELASQAQVPLKLAAEVYFLVGDRLQILWLLSAIIDLSVQGRWQALARANLREDSYRLHRQVAAKVLEQEGDNAAARFAAWEDKASRKVAFGIHRLQTLQADSPHDFMTLAVGVRELRKLRSL</sequence>
<dbReference type="Pfam" id="PF21078">
    <property type="entry name" value="GDH_HM3"/>
    <property type="match status" value="1"/>
</dbReference>
<dbReference type="InterPro" id="IPR049059">
    <property type="entry name" value="NAD_Glu_DH_HM1"/>
</dbReference>
<evidence type="ECO:0000259" key="3">
    <source>
        <dbReference type="Pfam" id="PF21074"/>
    </source>
</evidence>
<dbReference type="SUPFAM" id="SSF51735">
    <property type="entry name" value="NAD(P)-binding Rossmann-fold domains"/>
    <property type="match status" value="1"/>
</dbReference>
<dbReference type="Pfam" id="PF21076">
    <property type="entry name" value="GDH_ACT2"/>
    <property type="match status" value="1"/>
</dbReference>
<evidence type="ECO:0000259" key="6">
    <source>
        <dbReference type="Pfam" id="PF21077"/>
    </source>
</evidence>
<dbReference type="Gene3D" id="3.40.50.720">
    <property type="entry name" value="NAD(P)-binding Rossmann-like Domain"/>
    <property type="match status" value="1"/>
</dbReference>
<dbReference type="InterPro" id="IPR028971">
    <property type="entry name" value="NAD-GDH_cat"/>
</dbReference>
<dbReference type="InterPro" id="IPR036291">
    <property type="entry name" value="NAD(P)-bd_dom_sf"/>
</dbReference>
<dbReference type="InterPro" id="IPR049058">
    <property type="entry name" value="NAD_Glu_DH_HM2"/>
</dbReference>
<dbReference type="Pfam" id="PF21079">
    <property type="entry name" value="GDH_HM2"/>
    <property type="match status" value="1"/>
</dbReference>
<dbReference type="PANTHER" id="PTHR43403:SF1">
    <property type="entry name" value="NAD-SPECIFIC GLUTAMATE DEHYDROGENASE"/>
    <property type="match status" value="1"/>
</dbReference>
<keyword evidence="1" id="KW-0560">Oxidoreductase</keyword>
<dbReference type="Pfam" id="PF05088">
    <property type="entry name" value="Bac_GDH_CD"/>
    <property type="match status" value="1"/>
</dbReference>
<evidence type="ECO:0000259" key="2">
    <source>
        <dbReference type="Pfam" id="PF05088"/>
    </source>
</evidence>
<proteinExistence type="predicted"/>
<accession>A0ABR4WAA8</accession>
<dbReference type="InterPro" id="IPR007780">
    <property type="entry name" value="NAD_Glu_DH_bac"/>
</dbReference>
<evidence type="ECO:0000313" key="7">
    <source>
        <dbReference type="EMBL" id="KGD60165.1"/>
    </source>
</evidence>
<dbReference type="Proteomes" id="UP000029443">
    <property type="component" value="Unassembled WGS sequence"/>
</dbReference>
<dbReference type="SUPFAM" id="SSF53223">
    <property type="entry name" value="Aminoacid dehydrogenase-like, N-terminal domain"/>
    <property type="match status" value="1"/>
</dbReference>
<dbReference type="InterPro" id="IPR048381">
    <property type="entry name" value="GDH_C"/>
</dbReference>
<dbReference type="PIRSF" id="PIRSF036761">
    <property type="entry name" value="GDH_Mll4104"/>
    <property type="match status" value="1"/>
</dbReference>
<dbReference type="RefSeq" id="WP_035249535.1">
    <property type="nucleotide sequence ID" value="NZ_ARXU01000013.1"/>
</dbReference>
<dbReference type="InterPro" id="IPR046346">
    <property type="entry name" value="Aminoacid_DH-like_N_sf"/>
</dbReference>
<evidence type="ECO:0000259" key="5">
    <source>
        <dbReference type="Pfam" id="PF21076"/>
    </source>
</evidence>
<gene>
    <name evidence="7" type="ORF">T9A_02738</name>
</gene>
<dbReference type="Pfam" id="PF21074">
    <property type="entry name" value="GDH_C"/>
    <property type="match status" value="1"/>
</dbReference>
<dbReference type="InterPro" id="IPR049062">
    <property type="entry name" value="NAD_Glu_DH_ACT2"/>
</dbReference>
<feature type="domain" description="NAD-specific glutamate dehydrogenase C-terminal" evidence="3">
    <location>
        <begin position="1263"/>
        <end position="1598"/>
    </location>
</feature>
<dbReference type="EMBL" id="ARXU01000013">
    <property type="protein sequence ID" value="KGD60165.1"/>
    <property type="molecule type" value="Genomic_DNA"/>
</dbReference>
<evidence type="ECO:0000313" key="8">
    <source>
        <dbReference type="Proteomes" id="UP000029443"/>
    </source>
</evidence>
<dbReference type="InterPro" id="IPR049056">
    <property type="entry name" value="NAD_Glu_DH_HM3"/>
</dbReference>
<dbReference type="Pfam" id="PF21073">
    <property type="entry name" value="GDH_HM1"/>
    <property type="match status" value="1"/>
</dbReference>